<gene>
    <name evidence="5" type="ORF">DICVIV_04718</name>
</gene>
<sequence length="276" mass="31589">MVDTGDDQCADEMNEVYSAASHFDKVIASFQFNPNAYLESFYKTASEDSAMQIVLFFLPGILYRLPEKVKTALDLGAGPTVYLPIVLRNKVLQIYTSDYARVNRDVLQSWIENRSTFDWSEVCHWISSIEAVVEQPFAMQQQARDKVMAILEANVHETPVIRSVHWRRDNCEIPQRFELVSTIFCLEYSCETIDEYNRAVQGACSLIEHWGYLIQGGVMDATSYNFGGLSFKCHRLKRNHIEDALKANGMTVKPEEGFKFITHDGIFLLISRKIMS</sequence>
<dbReference type="SUPFAM" id="SSF53335">
    <property type="entry name" value="S-adenosyl-L-methionine-dependent methyltransferases"/>
    <property type="match status" value="1"/>
</dbReference>
<evidence type="ECO:0000313" key="5">
    <source>
        <dbReference type="EMBL" id="KJH49160.1"/>
    </source>
</evidence>
<dbReference type="AlphaFoldDB" id="A0A0D8XXC7"/>
<keyword evidence="3" id="KW-0808">Transferase</keyword>
<dbReference type="GO" id="GO:0008170">
    <property type="term" value="F:N-methyltransferase activity"/>
    <property type="evidence" value="ECO:0007669"/>
    <property type="project" value="TreeGrafter"/>
</dbReference>
<dbReference type="GO" id="GO:0005829">
    <property type="term" value="C:cytosol"/>
    <property type="evidence" value="ECO:0007669"/>
    <property type="project" value="TreeGrafter"/>
</dbReference>
<name>A0A0D8XXC7_DICVI</name>
<keyword evidence="6" id="KW-1185">Reference proteome</keyword>
<evidence type="ECO:0000256" key="1">
    <source>
        <dbReference type="ARBA" id="ARBA00007996"/>
    </source>
</evidence>
<evidence type="ECO:0000256" key="4">
    <source>
        <dbReference type="ARBA" id="ARBA00022691"/>
    </source>
</evidence>
<protein>
    <submittedName>
        <fullName evidence="5">NNMT/PNMT/TEMT family protein</fullName>
    </submittedName>
</protein>
<dbReference type="PROSITE" id="PS51681">
    <property type="entry name" value="SAM_MT_NNMT_PNMT_TEMT"/>
    <property type="match status" value="1"/>
</dbReference>
<dbReference type="Gene3D" id="3.40.50.150">
    <property type="entry name" value="Vaccinia Virus protein VP39"/>
    <property type="match status" value="1"/>
</dbReference>
<organism evidence="5 6">
    <name type="scientific">Dictyocaulus viviparus</name>
    <name type="common">Bovine lungworm</name>
    <dbReference type="NCBI Taxonomy" id="29172"/>
    <lineage>
        <taxon>Eukaryota</taxon>
        <taxon>Metazoa</taxon>
        <taxon>Ecdysozoa</taxon>
        <taxon>Nematoda</taxon>
        <taxon>Chromadorea</taxon>
        <taxon>Rhabditida</taxon>
        <taxon>Rhabditina</taxon>
        <taxon>Rhabditomorpha</taxon>
        <taxon>Strongyloidea</taxon>
        <taxon>Metastrongylidae</taxon>
        <taxon>Dictyocaulus</taxon>
    </lineage>
</organism>
<dbReference type="OrthoDB" id="10050085at2759"/>
<evidence type="ECO:0000313" key="6">
    <source>
        <dbReference type="Proteomes" id="UP000053766"/>
    </source>
</evidence>
<dbReference type="EMBL" id="KN716244">
    <property type="protein sequence ID" value="KJH49160.1"/>
    <property type="molecule type" value="Genomic_DNA"/>
</dbReference>
<reference evidence="6" key="2">
    <citation type="journal article" date="2016" name="Sci. Rep.">
        <title>Dictyocaulus viviparus genome, variome and transcriptome elucidate lungworm biology and support future intervention.</title>
        <authorList>
            <person name="McNulty S.N."/>
            <person name="Strube C."/>
            <person name="Rosa B.A."/>
            <person name="Martin J.C."/>
            <person name="Tyagi R."/>
            <person name="Choi Y.J."/>
            <person name="Wang Q."/>
            <person name="Hallsworth Pepin K."/>
            <person name="Zhang X."/>
            <person name="Ozersky P."/>
            <person name="Wilson R.K."/>
            <person name="Sternberg P.W."/>
            <person name="Gasser R.B."/>
            <person name="Mitreva M."/>
        </authorList>
    </citation>
    <scope>NUCLEOTIDE SEQUENCE [LARGE SCALE GENOMIC DNA]</scope>
    <source>
        <strain evidence="6">HannoverDv2000</strain>
    </source>
</reference>
<dbReference type="PANTHER" id="PTHR10867">
    <property type="entry name" value="NNMT/PNMT/TEMT FAMILY MEMBER"/>
    <property type="match status" value="1"/>
</dbReference>
<dbReference type="GO" id="GO:0032259">
    <property type="term" value="P:methylation"/>
    <property type="evidence" value="ECO:0007669"/>
    <property type="project" value="UniProtKB-KW"/>
</dbReference>
<keyword evidence="2" id="KW-0489">Methyltransferase</keyword>
<comment type="similarity">
    <text evidence="1">Belongs to the class I-like SAM-binding methyltransferase superfamily. NNMT/PNMT/TEMT family.</text>
</comment>
<keyword evidence="4" id="KW-0949">S-adenosyl-L-methionine</keyword>
<dbReference type="PANTHER" id="PTHR10867:SF17">
    <property type="entry name" value="NICOTINAMIDE N-METHYLTRANSFERASE"/>
    <property type="match status" value="1"/>
</dbReference>
<proteinExistence type="inferred from homology"/>
<reference evidence="5 6" key="1">
    <citation type="submission" date="2013-11" db="EMBL/GenBank/DDBJ databases">
        <title>Draft genome of the bovine lungworm Dictyocaulus viviparus.</title>
        <authorList>
            <person name="Mitreva M."/>
        </authorList>
    </citation>
    <scope>NUCLEOTIDE SEQUENCE [LARGE SCALE GENOMIC DNA]</scope>
    <source>
        <strain evidence="5 6">HannoverDv2000</strain>
    </source>
</reference>
<evidence type="ECO:0000256" key="2">
    <source>
        <dbReference type="ARBA" id="ARBA00022603"/>
    </source>
</evidence>
<dbReference type="InterPro" id="IPR029063">
    <property type="entry name" value="SAM-dependent_MTases_sf"/>
</dbReference>
<dbReference type="STRING" id="29172.A0A0D8XXC7"/>
<dbReference type="Proteomes" id="UP000053766">
    <property type="component" value="Unassembled WGS sequence"/>
</dbReference>
<accession>A0A0D8XXC7</accession>
<dbReference type="Pfam" id="PF01234">
    <property type="entry name" value="NNMT_PNMT_TEMT"/>
    <property type="match status" value="1"/>
</dbReference>
<evidence type="ECO:0000256" key="3">
    <source>
        <dbReference type="ARBA" id="ARBA00022679"/>
    </source>
</evidence>
<dbReference type="InterPro" id="IPR000940">
    <property type="entry name" value="NNMT_TEMT_trans"/>
</dbReference>